<comment type="caution">
    <text evidence="1">The sequence shown here is derived from an EMBL/GenBank/DDBJ whole genome shotgun (WGS) entry which is preliminary data.</text>
</comment>
<evidence type="ECO:0000313" key="1">
    <source>
        <dbReference type="EMBL" id="KAK5823798.1"/>
    </source>
</evidence>
<proteinExistence type="predicted"/>
<name>A0ABR0PHN4_GOSAR</name>
<dbReference type="Proteomes" id="UP001358586">
    <property type="component" value="Chromosome 6"/>
</dbReference>
<dbReference type="InterPro" id="IPR037912">
    <property type="entry name" value="MCRS1"/>
</dbReference>
<gene>
    <name evidence="1" type="ORF">PVK06_018561</name>
</gene>
<dbReference type="EMBL" id="JARKNE010000006">
    <property type="protein sequence ID" value="KAK5823798.1"/>
    <property type="molecule type" value="Genomic_DNA"/>
</dbReference>
<keyword evidence="2" id="KW-1185">Reference proteome</keyword>
<dbReference type="SUPFAM" id="SSF49879">
    <property type="entry name" value="SMAD/FHA domain"/>
    <property type="match status" value="1"/>
</dbReference>
<evidence type="ECO:0008006" key="3">
    <source>
        <dbReference type="Google" id="ProtNLM"/>
    </source>
</evidence>
<protein>
    <recommendedName>
        <fullName evidence="3">FHA domain-containing protein</fullName>
    </recommendedName>
</protein>
<reference evidence="1 2" key="1">
    <citation type="submission" date="2023-03" db="EMBL/GenBank/DDBJ databases">
        <title>WGS of Gossypium arboreum.</title>
        <authorList>
            <person name="Yu D."/>
        </authorList>
    </citation>
    <scope>NUCLEOTIDE SEQUENCE [LARGE SCALE GENOMIC DNA]</scope>
    <source>
        <tissue evidence="1">Leaf</tissue>
    </source>
</reference>
<sequence>MEGYLMEITHTLMNDEPFFLDVDIKDMIDKSFFDGLCSLLASSPNKSYQDQMTETITIETQDAGLGESYEVAGYKTMAVSLTGHEKPDNPLFAHVKDSEDLPCVAVVAPAGDSFVSNGSSNSHNSCPQVNPSAIKQEVDALRTIVDHPPPEAEELLIESDEDVPYFSDVEAMVLIPDMDLDPDDQDLCDWEVARYQHEDSKRATIRLEQGPNSYMQRAIASNGAFAILYDRHSNHYYIKKPEIFYPQNFIVDIDLGRQGCATNVSMQHAIINIEEDGSFHLKNLGKCSISINNEVAPGHSPSLNSGCLIQMRGVSLIFETNQTCVKQHLNSVAEKRVSL</sequence>
<accession>A0ABR0PHN4</accession>
<evidence type="ECO:0000313" key="2">
    <source>
        <dbReference type="Proteomes" id="UP001358586"/>
    </source>
</evidence>
<dbReference type="PANTHER" id="PTHR13233">
    <property type="entry name" value="MICROSPHERULE PROTEIN 1"/>
    <property type="match status" value="1"/>
</dbReference>
<dbReference type="InterPro" id="IPR008984">
    <property type="entry name" value="SMAD_FHA_dom_sf"/>
</dbReference>
<dbReference type="PANTHER" id="PTHR13233:SF0">
    <property type="entry name" value="MICROSPHERULE PROTEIN 1"/>
    <property type="match status" value="1"/>
</dbReference>
<organism evidence="1 2">
    <name type="scientific">Gossypium arboreum</name>
    <name type="common">Tree cotton</name>
    <name type="synonym">Gossypium nanking</name>
    <dbReference type="NCBI Taxonomy" id="29729"/>
    <lineage>
        <taxon>Eukaryota</taxon>
        <taxon>Viridiplantae</taxon>
        <taxon>Streptophyta</taxon>
        <taxon>Embryophyta</taxon>
        <taxon>Tracheophyta</taxon>
        <taxon>Spermatophyta</taxon>
        <taxon>Magnoliopsida</taxon>
        <taxon>eudicotyledons</taxon>
        <taxon>Gunneridae</taxon>
        <taxon>Pentapetalae</taxon>
        <taxon>rosids</taxon>
        <taxon>malvids</taxon>
        <taxon>Malvales</taxon>
        <taxon>Malvaceae</taxon>
        <taxon>Malvoideae</taxon>
        <taxon>Gossypium</taxon>
    </lineage>
</organism>